<organism evidence="9 10">
    <name type="scientific">Trichomonascus ciferrii</name>
    <dbReference type="NCBI Taxonomy" id="44093"/>
    <lineage>
        <taxon>Eukaryota</taxon>
        <taxon>Fungi</taxon>
        <taxon>Dikarya</taxon>
        <taxon>Ascomycota</taxon>
        <taxon>Saccharomycotina</taxon>
        <taxon>Dipodascomycetes</taxon>
        <taxon>Dipodascales</taxon>
        <taxon>Trichomonascaceae</taxon>
        <taxon>Trichomonascus</taxon>
        <taxon>Trichomonascus ciferrii complex</taxon>
    </lineage>
</organism>
<dbReference type="OrthoDB" id="9979678at2759"/>
<evidence type="ECO:0000256" key="5">
    <source>
        <dbReference type="ARBA" id="ARBA00023203"/>
    </source>
</evidence>
<evidence type="ECO:0000313" key="9">
    <source>
        <dbReference type="EMBL" id="KAA8907885.1"/>
    </source>
</evidence>
<dbReference type="SUPFAM" id="SSF90096">
    <property type="entry name" value="Subunits of heterodimeric actin filament capping protein Capz"/>
    <property type="match status" value="1"/>
</dbReference>
<evidence type="ECO:0000256" key="1">
    <source>
        <dbReference type="ARBA" id="ARBA00004245"/>
    </source>
</evidence>
<accession>A0A642UYM6</accession>
<protein>
    <recommendedName>
        <fullName evidence="8">F-actin-capping protein subunit beta</fullName>
    </recommendedName>
</protein>
<dbReference type="GO" id="GO:0030479">
    <property type="term" value="C:actin cortical patch"/>
    <property type="evidence" value="ECO:0007669"/>
    <property type="project" value="TreeGrafter"/>
</dbReference>
<dbReference type="Gene3D" id="3.90.1150.210">
    <property type="entry name" value="F-actin capping protein, beta subunit"/>
    <property type="match status" value="1"/>
</dbReference>
<comment type="similarity">
    <text evidence="2 8">Belongs to the F-actin-capping protein beta subunit family.</text>
</comment>
<keyword evidence="6 8" id="KW-0206">Cytoskeleton</keyword>
<dbReference type="GO" id="GO:0000902">
    <property type="term" value="P:cell morphogenesis"/>
    <property type="evidence" value="ECO:0007669"/>
    <property type="project" value="TreeGrafter"/>
</dbReference>
<dbReference type="Pfam" id="PF01115">
    <property type="entry name" value="F_actin_cap_B"/>
    <property type="match status" value="1"/>
</dbReference>
<comment type="caution">
    <text evidence="9">The sequence shown here is derived from an EMBL/GenBank/DDBJ whole genome shotgun (WGS) entry which is preliminary data.</text>
</comment>
<comment type="subunit">
    <text evidence="8">Heterodimer of an alpha and a beta subunit.</text>
</comment>
<dbReference type="GO" id="GO:0008290">
    <property type="term" value="C:F-actin capping protein complex"/>
    <property type="evidence" value="ECO:0007669"/>
    <property type="project" value="UniProtKB-UniRule"/>
</dbReference>
<evidence type="ECO:0000256" key="7">
    <source>
        <dbReference type="ARBA" id="ARBA00025389"/>
    </source>
</evidence>
<evidence type="ECO:0000256" key="3">
    <source>
        <dbReference type="ARBA" id="ARBA00022467"/>
    </source>
</evidence>
<dbReference type="AlphaFoldDB" id="A0A642UYM6"/>
<evidence type="ECO:0000256" key="4">
    <source>
        <dbReference type="ARBA" id="ARBA00022490"/>
    </source>
</evidence>
<dbReference type="InterPro" id="IPR037282">
    <property type="entry name" value="CapZ_alpha/beta"/>
</dbReference>
<keyword evidence="5 8" id="KW-0009">Actin-binding</keyword>
<dbReference type="GO" id="GO:0051016">
    <property type="term" value="P:barbed-end actin filament capping"/>
    <property type="evidence" value="ECO:0007669"/>
    <property type="project" value="UniProtKB-UniRule"/>
</dbReference>
<dbReference type="InterPro" id="IPR001698">
    <property type="entry name" value="CAPZB"/>
</dbReference>
<reference evidence="9" key="1">
    <citation type="journal article" date="2019" name="G3 (Bethesda)">
        <title>Genome Assemblies of Two Rare Opportunistic Yeast Pathogens: Diutina rugosa (syn. Candida rugosa) and Trichomonascus ciferrii (syn. Candida ciferrii).</title>
        <authorList>
            <person name="Mixao V."/>
            <person name="Saus E."/>
            <person name="Hansen A.P."/>
            <person name="Lass-Florl C."/>
            <person name="Gabaldon T."/>
        </authorList>
    </citation>
    <scope>NUCLEOTIDE SEQUENCE</scope>
    <source>
        <strain evidence="9">CBS 4856</strain>
    </source>
</reference>
<proteinExistence type="inferred from homology"/>
<gene>
    <name evidence="9" type="ORF">TRICI_004892</name>
</gene>
<evidence type="ECO:0000256" key="2">
    <source>
        <dbReference type="ARBA" id="ARBA00006039"/>
    </source>
</evidence>
<keyword evidence="10" id="KW-1185">Reference proteome</keyword>
<comment type="subcellular location">
    <subcellularLocation>
        <location evidence="1 8">Cytoplasm</location>
        <location evidence="1 8">Cytoskeleton</location>
    </subcellularLocation>
</comment>
<dbReference type="Proteomes" id="UP000761534">
    <property type="component" value="Unassembled WGS sequence"/>
</dbReference>
<comment type="function">
    <text evidence="7 8">F-actin-capping proteins bind in a Ca(2+)-independent manner to the fast growing ends of actin filaments (barbed end) thereby blocking the exchange of subunits at these ends. Unlike other capping proteins (such as gelsolin and severin), these proteins do not sever actin filaments.</text>
</comment>
<dbReference type="PRINTS" id="PR00192">
    <property type="entry name" value="FACTINCAPB"/>
</dbReference>
<sequence>MEEAANSAFDVYRELYYEGGVSSVYLWDQDDGFAGVVLLKKHSDSASGGGGVWDSIHVFEVAVAGKRSATYRFTSTVILSLDNKTPQLGSLDLSGNLTRQTERVMALEDPSKEAHSHVVNIGTLVEEIESRMRNVLNEVYFGKTRDIVDDLRTIETSTTISDERKLQSEVAKGLSGAA</sequence>
<evidence type="ECO:0000313" key="10">
    <source>
        <dbReference type="Proteomes" id="UP000761534"/>
    </source>
</evidence>
<dbReference type="GO" id="GO:0051015">
    <property type="term" value="F:actin filament binding"/>
    <property type="evidence" value="ECO:0007669"/>
    <property type="project" value="TreeGrafter"/>
</dbReference>
<name>A0A642UYM6_9ASCO</name>
<keyword evidence="3 8" id="KW-0117">Actin capping</keyword>
<keyword evidence="4 8" id="KW-0963">Cytoplasm</keyword>
<dbReference type="EMBL" id="SWFS01000374">
    <property type="protein sequence ID" value="KAA8907885.1"/>
    <property type="molecule type" value="Genomic_DNA"/>
</dbReference>
<evidence type="ECO:0000256" key="8">
    <source>
        <dbReference type="RuleBase" id="RU365078"/>
    </source>
</evidence>
<evidence type="ECO:0000256" key="6">
    <source>
        <dbReference type="ARBA" id="ARBA00023212"/>
    </source>
</evidence>
<dbReference type="InterPro" id="IPR042276">
    <property type="entry name" value="CapZ_alpha/beta_2"/>
</dbReference>
<dbReference type="PANTHER" id="PTHR10619:SF0">
    <property type="entry name" value="F-ACTIN-CAPPING PROTEIN SUBUNIT BETA ISOFORMS 1 AND 2"/>
    <property type="match status" value="1"/>
</dbReference>
<dbReference type="PANTHER" id="PTHR10619">
    <property type="entry name" value="F-ACTIN-CAPPING PROTEIN SUBUNIT BETA"/>
    <property type="match status" value="1"/>
</dbReference>
<dbReference type="VEuPathDB" id="FungiDB:TRICI_004892"/>